<gene>
    <name evidence="2" type="ORF">ACERK3_12935</name>
</gene>
<keyword evidence="3" id="KW-1185">Reference proteome</keyword>
<reference evidence="2 3" key="1">
    <citation type="submission" date="2024-08" db="EMBL/GenBank/DDBJ databases">
        <title>Whole-genome sequencing of halo(alkali)philic microorganisms from hypersaline lakes.</title>
        <authorList>
            <person name="Sorokin D.Y."/>
            <person name="Merkel A.Y."/>
            <person name="Messina E."/>
            <person name="Yakimov M."/>
        </authorList>
    </citation>
    <scope>NUCLEOTIDE SEQUENCE [LARGE SCALE GENOMIC DNA]</scope>
    <source>
        <strain evidence="2 3">AB-hyl4</strain>
    </source>
</reference>
<name>A0ABV4U6G0_9BACT</name>
<dbReference type="RefSeq" id="WP_425346117.1">
    <property type="nucleotide sequence ID" value="NZ_JBGUBD010000007.1"/>
</dbReference>
<proteinExistence type="predicted"/>
<comment type="caution">
    <text evidence="2">The sequence shown here is derived from an EMBL/GenBank/DDBJ whole genome shotgun (WGS) entry which is preliminary data.</text>
</comment>
<dbReference type="Proteomes" id="UP001575105">
    <property type="component" value="Unassembled WGS sequence"/>
</dbReference>
<dbReference type="EMBL" id="JBGUBD010000007">
    <property type="protein sequence ID" value="MFA9479190.1"/>
    <property type="molecule type" value="Genomic_DNA"/>
</dbReference>
<protein>
    <submittedName>
        <fullName evidence="2">Uncharacterized protein</fullName>
    </submittedName>
</protein>
<accession>A0ABV4U6G0</accession>
<sequence>MHARARVESVESVRQFRASLWQFAEEARNALSDAASDVQRTLQWLELEQGPWWTKQLRKRHEAVLQAKQALDDKKRYKTVDGTQPAAVEEEQALRVARRRHEEAERRLAAVKHWRRQLDREAMLYHGVSQRLSRAIETGIPNAVATLDRLTDALAAYLALQAPQAQRMPGDAAEDAQGMGLPASLVTDTADESDEAEDDEPTEEAERDAGAAPSMDHGFDDVNEGGGR</sequence>
<evidence type="ECO:0000313" key="2">
    <source>
        <dbReference type="EMBL" id="MFA9479190.1"/>
    </source>
</evidence>
<evidence type="ECO:0000256" key="1">
    <source>
        <dbReference type="SAM" id="MobiDB-lite"/>
    </source>
</evidence>
<feature type="compositionally biased region" description="Acidic residues" evidence="1">
    <location>
        <begin position="189"/>
        <end position="206"/>
    </location>
</feature>
<feature type="region of interest" description="Disordered" evidence="1">
    <location>
        <begin position="165"/>
        <end position="228"/>
    </location>
</feature>
<organism evidence="2 3">
    <name type="scientific">Natronomicrosphaera hydrolytica</name>
    <dbReference type="NCBI Taxonomy" id="3242702"/>
    <lineage>
        <taxon>Bacteria</taxon>
        <taxon>Pseudomonadati</taxon>
        <taxon>Planctomycetota</taxon>
        <taxon>Phycisphaerae</taxon>
        <taxon>Phycisphaerales</taxon>
        <taxon>Phycisphaeraceae</taxon>
        <taxon>Natronomicrosphaera</taxon>
    </lineage>
</organism>
<evidence type="ECO:0000313" key="3">
    <source>
        <dbReference type="Proteomes" id="UP001575105"/>
    </source>
</evidence>